<feature type="transmembrane region" description="Helical" evidence="1">
    <location>
        <begin position="237"/>
        <end position="255"/>
    </location>
</feature>
<keyword evidence="1" id="KW-1133">Transmembrane helix</keyword>
<evidence type="ECO:0000256" key="1">
    <source>
        <dbReference type="SAM" id="Phobius"/>
    </source>
</evidence>
<feature type="transmembrane region" description="Helical" evidence="1">
    <location>
        <begin position="187"/>
        <end position="211"/>
    </location>
</feature>
<gene>
    <name evidence="3" type="ORF">SAMN04487884_10444</name>
</gene>
<dbReference type="GO" id="GO:0004175">
    <property type="term" value="F:endopeptidase activity"/>
    <property type="evidence" value="ECO:0007669"/>
    <property type="project" value="UniProtKB-ARBA"/>
</dbReference>
<dbReference type="GO" id="GO:0006508">
    <property type="term" value="P:proteolysis"/>
    <property type="evidence" value="ECO:0007669"/>
    <property type="project" value="UniProtKB-KW"/>
</dbReference>
<keyword evidence="1" id="KW-0812">Transmembrane</keyword>
<reference evidence="3 4" key="1">
    <citation type="submission" date="2016-10" db="EMBL/GenBank/DDBJ databases">
        <authorList>
            <person name="de Groot N.N."/>
        </authorList>
    </citation>
    <scope>NUCLEOTIDE SEQUENCE [LARGE SCALE GENOMIC DNA]</scope>
    <source>
        <strain evidence="3 4">AR40</strain>
    </source>
</reference>
<keyword evidence="3" id="KW-0378">Hydrolase</keyword>
<dbReference type="GO" id="GO:0080120">
    <property type="term" value="P:CAAX-box protein maturation"/>
    <property type="evidence" value="ECO:0007669"/>
    <property type="project" value="UniProtKB-ARBA"/>
</dbReference>
<evidence type="ECO:0000259" key="2">
    <source>
        <dbReference type="Pfam" id="PF02517"/>
    </source>
</evidence>
<feature type="transmembrane region" description="Helical" evidence="1">
    <location>
        <begin position="43"/>
        <end position="63"/>
    </location>
</feature>
<dbReference type="OrthoDB" id="1819710at2"/>
<proteinExistence type="predicted"/>
<dbReference type="InterPro" id="IPR003675">
    <property type="entry name" value="Rce1/LyrA-like_dom"/>
</dbReference>
<name>A0A1H9N5I9_BUTFI</name>
<feature type="transmembrane region" description="Helical" evidence="1">
    <location>
        <begin position="156"/>
        <end position="175"/>
    </location>
</feature>
<protein>
    <submittedName>
        <fullName evidence="3">CAAX protease self-immunity</fullName>
    </submittedName>
</protein>
<organism evidence="3 4">
    <name type="scientific">Butyrivibrio fibrisolvens</name>
    <dbReference type="NCBI Taxonomy" id="831"/>
    <lineage>
        <taxon>Bacteria</taxon>
        <taxon>Bacillati</taxon>
        <taxon>Bacillota</taxon>
        <taxon>Clostridia</taxon>
        <taxon>Lachnospirales</taxon>
        <taxon>Lachnospiraceae</taxon>
        <taxon>Butyrivibrio</taxon>
    </lineage>
</organism>
<sequence>MEDSKALSGRKYSGIVICIAFAIMFILADSIMGIYFGGVIYHVIKSALMILFFVVELFVYLRFYGKESAGEIIYTKDFLKGIKAGFAIFLYIPFVIVTYFVVGKPAFANTTIPIVLSYLVLEQLAVSIFEEFSFRVFVCEGYFLEDDTTSVKRFEYALVSAVTFGLTHAATATTLNSAAIRFCMEAVWGFAFAAVYLYSHNILAAMLLHFLTDVVINSTNLIKEWTPSDLMTILDNYGYFVVMGIILAMSVIVILRQPERLTQ</sequence>
<keyword evidence="3" id="KW-0645">Protease</keyword>
<dbReference type="Pfam" id="PF02517">
    <property type="entry name" value="Rce1-like"/>
    <property type="match status" value="1"/>
</dbReference>
<feature type="transmembrane region" description="Helical" evidence="1">
    <location>
        <begin position="12"/>
        <end position="37"/>
    </location>
</feature>
<evidence type="ECO:0000313" key="3">
    <source>
        <dbReference type="EMBL" id="SER30915.1"/>
    </source>
</evidence>
<keyword evidence="1" id="KW-0472">Membrane</keyword>
<feature type="domain" description="CAAX prenyl protease 2/Lysostaphin resistance protein A-like" evidence="2">
    <location>
        <begin position="117"/>
        <end position="214"/>
    </location>
</feature>
<feature type="transmembrane region" description="Helical" evidence="1">
    <location>
        <begin position="84"/>
        <end position="102"/>
    </location>
</feature>
<dbReference type="AlphaFoldDB" id="A0A1H9N5I9"/>
<dbReference type="EMBL" id="FOGJ01000004">
    <property type="protein sequence ID" value="SER30915.1"/>
    <property type="molecule type" value="Genomic_DNA"/>
</dbReference>
<accession>A0A1H9N5I9</accession>
<dbReference type="Proteomes" id="UP000182584">
    <property type="component" value="Unassembled WGS sequence"/>
</dbReference>
<dbReference type="RefSeq" id="WP_074754536.1">
    <property type="nucleotide sequence ID" value="NZ_FOGJ01000004.1"/>
</dbReference>
<evidence type="ECO:0000313" key="4">
    <source>
        <dbReference type="Proteomes" id="UP000182584"/>
    </source>
</evidence>